<evidence type="ECO:0000256" key="2">
    <source>
        <dbReference type="ARBA" id="ARBA00023002"/>
    </source>
</evidence>
<evidence type="ECO:0000256" key="1">
    <source>
        <dbReference type="ARBA" id="ARBA00005591"/>
    </source>
</evidence>
<comment type="function">
    <text evidence="5">Has an important function as a repair enzyme for proteins that have been inactivated by oxidation. Catalyzes the reversible oxidation-reduction of methionine sulfoxide in proteins to methionine.</text>
</comment>
<dbReference type="HAMAP" id="MF_01401">
    <property type="entry name" value="MsrA"/>
    <property type="match status" value="1"/>
</dbReference>
<comment type="caution">
    <text evidence="7">The sequence shown here is derived from an EMBL/GenBank/DDBJ whole genome shotgun (WGS) entry which is preliminary data.</text>
</comment>
<keyword evidence="2 5" id="KW-0560">Oxidoreductase</keyword>
<evidence type="ECO:0000259" key="6">
    <source>
        <dbReference type="Pfam" id="PF01625"/>
    </source>
</evidence>
<evidence type="ECO:0000256" key="4">
    <source>
        <dbReference type="ARBA" id="ARBA00048782"/>
    </source>
</evidence>
<organism evidence="7 8">
    <name type="scientific">Nocardia nova</name>
    <dbReference type="NCBI Taxonomy" id="37330"/>
    <lineage>
        <taxon>Bacteria</taxon>
        <taxon>Bacillati</taxon>
        <taxon>Actinomycetota</taxon>
        <taxon>Actinomycetes</taxon>
        <taxon>Mycobacteriales</taxon>
        <taxon>Nocardiaceae</taxon>
        <taxon>Nocardia</taxon>
    </lineage>
</organism>
<dbReference type="GO" id="GO:0033744">
    <property type="term" value="F:L-methionine:thioredoxin-disulfide S-oxidoreductase activity"/>
    <property type="evidence" value="ECO:0007669"/>
    <property type="project" value="RHEA"/>
</dbReference>
<dbReference type="PANTHER" id="PTHR43774">
    <property type="entry name" value="PEPTIDE METHIONINE SULFOXIDE REDUCTASE"/>
    <property type="match status" value="1"/>
</dbReference>
<sequence length="173" mass="19562">METFVLAGGCFWCLDAVYRSLRGVTDVVSGYTGGTDPDPTYERVSTGDTGHAQAVAVTFDETIIPPEIILDAYFTLHDPTQLNRQGDDIGTQYRSAMFHRDPAQRALFQAAADRAAHWWDARIVTEITPMGTFHRAEDEHQNFFARNPEEGYCLAVTQPKVLKVRKRFTDYLR</sequence>
<dbReference type="InterPro" id="IPR002569">
    <property type="entry name" value="Met_Sox_Rdtase_MsrA_dom"/>
</dbReference>
<evidence type="ECO:0000256" key="5">
    <source>
        <dbReference type="HAMAP-Rule" id="MF_01401"/>
    </source>
</evidence>
<evidence type="ECO:0000256" key="3">
    <source>
        <dbReference type="ARBA" id="ARBA00047806"/>
    </source>
</evidence>
<protein>
    <recommendedName>
        <fullName evidence="5">Peptide methionine sulfoxide reductase MsrA</fullName>
        <shortName evidence="5">Protein-methionine-S-oxide reductase</shortName>
        <ecNumber evidence="5">1.8.4.11</ecNumber>
    </recommendedName>
    <alternativeName>
        <fullName evidence="5">Peptide-methionine (S)-S-oxide reductase</fullName>
        <shortName evidence="5">Peptide Met(O) reductase</shortName>
    </alternativeName>
</protein>
<dbReference type="InterPro" id="IPR036509">
    <property type="entry name" value="Met_Sox_Rdtase_MsrA_sf"/>
</dbReference>
<accession>A0A2S6APP0</accession>
<evidence type="ECO:0000313" key="7">
    <source>
        <dbReference type="EMBL" id="PPJ37205.1"/>
    </source>
</evidence>
<dbReference type="NCBIfam" id="TIGR00401">
    <property type="entry name" value="msrA"/>
    <property type="match status" value="1"/>
</dbReference>
<dbReference type="Proteomes" id="UP000239874">
    <property type="component" value="Unassembled WGS sequence"/>
</dbReference>
<dbReference type="EC" id="1.8.4.11" evidence="5"/>
<proteinExistence type="inferred from homology"/>
<evidence type="ECO:0000313" key="8">
    <source>
        <dbReference type="Proteomes" id="UP000239874"/>
    </source>
</evidence>
<feature type="domain" description="Peptide methionine sulphoxide reductase MsrA" evidence="6">
    <location>
        <begin position="4"/>
        <end position="153"/>
    </location>
</feature>
<dbReference type="GO" id="GO:0008113">
    <property type="term" value="F:peptide-methionine (S)-S-oxide reductase activity"/>
    <property type="evidence" value="ECO:0007669"/>
    <property type="project" value="UniProtKB-UniRule"/>
</dbReference>
<comment type="catalytic activity">
    <reaction evidence="4 5">
        <text>[thioredoxin]-disulfide + L-methionine + H2O = L-methionine (S)-S-oxide + [thioredoxin]-dithiol</text>
        <dbReference type="Rhea" id="RHEA:19993"/>
        <dbReference type="Rhea" id="RHEA-COMP:10698"/>
        <dbReference type="Rhea" id="RHEA-COMP:10700"/>
        <dbReference type="ChEBI" id="CHEBI:15377"/>
        <dbReference type="ChEBI" id="CHEBI:29950"/>
        <dbReference type="ChEBI" id="CHEBI:50058"/>
        <dbReference type="ChEBI" id="CHEBI:57844"/>
        <dbReference type="ChEBI" id="CHEBI:58772"/>
        <dbReference type="EC" id="1.8.4.11"/>
    </reaction>
</comment>
<dbReference type="OrthoDB" id="4174719at2"/>
<feature type="active site" evidence="5">
    <location>
        <position position="10"/>
    </location>
</feature>
<reference evidence="7 8" key="1">
    <citation type="submission" date="2018-02" db="EMBL/GenBank/DDBJ databases">
        <title>8 Nocardia nova and 1 Nocardia cyriacigeorgica strain used for evolution to TMP-SMX.</title>
        <authorList>
            <person name="Mehta H."/>
            <person name="Weng J."/>
            <person name="Shamoo Y."/>
        </authorList>
    </citation>
    <scope>NUCLEOTIDE SEQUENCE [LARGE SCALE GENOMIC DNA]</scope>
    <source>
        <strain evidence="7 8">MDA3139</strain>
    </source>
</reference>
<name>A0A2S6APP0_9NOCA</name>
<gene>
    <name evidence="5 7" type="primary">msrA</name>
    <name evidence="7" type="ORF">C5E45_16270</name>
</gene>
<comment type="catalytic activity">
    <reaction evidence="3 5">
        <text>L-methionyl-[protein] + [thioredoxin]-disulfide + H2O = L-methionyl-(S)-S-oxide-[protein] + [thioredoxin]-dithiol</text>
        <dbReference type="Rhea" id="RHEA:14217"/>
        <dbReference type="Rhea" id="RHEA-COMP:10698"/>
        <dbReference type="Rhea" id="RHEA-COMP:10700"/>
        <dbReference type="Rhea" id="RHEA-COMP:12313"/>
        <dbReference type="Rhea" id="RHEA-COMP:12315"/>
        <dbReference type="ChEBI" id="CHEBI:15377"/>
        <dbReference type="ChEBI" id="CHEBI:16044"/>
        <dbReference type="ChEBI" id="CHEBI:29950"/>
        <dbReference type="ChEBI" id="CHEBI:44120"/>
        <dbReference type="ChEBI" id="CHEBI:50058"/>
        <dbReference type="EC" id="1.8.4.11"/>
    </reaction>
</comment>
<comment type="similarity">
    <text evidence="1 5">Belongs to the MsrA Met sulfoxide reductase family.</text>
</comment>
<dbReference type="EMBL" id="PSZC01000010">
    <property type="protein sequence ID" value="PPJ37205.1"/>
    <property type="molecule type" value="Genomic_DNA"/>
</dbReference>
<dbReference type="Pfam" id="PF01625">
    <property type="entry name" value="PMSR"/>
    <property type="match status" value="1"/>
</dbReference>
<dbReference type="Gene3D" id="3.30.1060.10">
    <property type="entry name" value="Peptide methionine sulphoxide reductase MsrA"/>
    <property type="match status" value="1"/>
</dbReference>
<dbReference type="PANTHER" id="PTHR43774:SF1">
    <property type="entry name" value="PEPTIDE METHIONINE SULFOXIDE REDUCTASE MSRA 2"/>
    <property type="match status" value="1"/>
</dbReference>
<dbReference type="RefSeq" id="WP_104376378.1">
    <property type="nucleotide sequence ID" value="NZ_PSZC01000010.1"/>
</dbReference>
<dbReference type="AlphaFoldDB" id="A0A2S6APP0"/>
<dbReference type="SUPFAM" id="SSF55068">
    <property type="entry name" value="Peptide methionine sulfoxide reductase"/>
    <property type="match status" value="1"/>
</dbReference>